<evidence type="ECO:0000313" key="2">
    <source>
        <dbReference type="Proteomes" id="UP000179145"/>
    </source>
</evidence>
<name>A0A1D8UQZ2_9PROT</name>
<dbReference type="Pfam" id="PF00364">
    <property type="entry name" value="Biotin_lipoyl"/>
    <property type="match status" value="1"/>
</dbReference>
<sequence>MTTLQNDFASFQLPDASETAQIIAWLRNAGLDSLEVTAGERSFKIVLSPVAAPEPVAAQISEATLNHDDAIAVKSPYFGVLSLLRPMQDVPLAPVGSAVTAGDTVALLSIGPMQISITAPCAGTVAEILARDGDLTGYGTTILTLTPTHD</sequence>
<dbReference type="InterPro" id="IPR011053">
    <property type="entry name" value="Single_hybrid_motif"/>
</dbReference>
<dbReference type="AlphaFoldDB" id="A0A1D8UQZ2"/>
<protein>
    <submittedName>
        <fullName evidence="1">Uncharacterized protein</fullName>
    </submittedName>
</protein>
<organism evidence="1 2">
    <name type="scientific">Kozakia baliensis</name>
    <dbReference type="NCBI Taxonomy" id="153496"/>
    <lineage>
        <taxon>Bacteria</taxon>
        <taxon>Pseudomonadati</taxon>
        <taxon>Pseudomonadota</taxon>
        <taxon>Alphaproteobacteria</taxon>
        <taxon>Acetobacterales</taxon>
        <taxon>Acetobacteraceae</taxon>
        <taxon>Kozakia</taxon>
    </lineage>
</organism>
<dbReference type="SUPFAM" id="SSF51230">
    <property type="entry name" value="Single hybrid motif"/>
    <property type="match status" value="1"/>
</dbReference>
<dbReference type="STRING" id="153496.A0U89_01660"/>
<gene>
    <name evidence="1" type="ORF">A0U89_01660</name>
</gene>
<evidence type="ECO:0000313" key="1">
    <source>
        <dbReference type="EMBL" id="AOX16054.1"/>
    </source>
</evidence>
<dbReference type="CDD" id="cd06850">
    <property type="entry name" value="biotinyl_domain"/>
    <property type="match status" value="1"/>
</dbReference>
<accession>A0A1D8UQZ2</accession>
<dbReference type="KEGG" id="kba:A0U89_01660"/>
<dbReference type="EMBL" id="CP014674">
    <property type="protein sequence ID" value="AOX16054.1"/>
    <property type="molecule type" value="Genomic_DNA"/>
</dbReference>
<keyword evidence="2" id="KW-1185">Reference proteome</keyword>
<proteinExistence type="predicted"/>
<dbReference type="Gene3D" id="2.40.50.100">
    <property type="match status" value="1"/>
</dbReference>
<dbReference type="Proteomes" id="UP000179145">
    <property type="component" value="Chromosome"/>
</dbReference>
<dbReference type="RefSeq" id="WP_070401885.1">
    <property type="nucleotide sequence ID" value="NZ_BJVW01000015.1"/>
</dbReference>
<dbReference type="InterPro" id="IPR000089">
    <property type="entry name" value="Biotin_lipoyl"/>
</dbReference>
<dbReference type="OrthoDB" id="7282278at2"/>
<reference evidence="1 2" key="1">
    <citation type="journal article" date="2016" name="Microb. Cell Fact.">
        <title>Dissection of exopolysaccharide biosynthesis in Kozakia baliensis.</title>
        <authorList>
            <person name="Brandt J.U."/>
            <person name="Jakob F."/>
            <person name="Behr J."/>
            <person name="Geissler A.J."/>
            <person name="Vogel R.F."/>
        </authorList>
    </citation>
    <scope>NUCLEOTIDE SEQUENCE [LARGE SCALE GENOMIC DNA]</scope>
    <source>
        <strain evidence="1 2">DSM 14400</strain>
    </source>
</reference>